<evidence type="ECO:0000313" key="10">
    <source>
        <dbReference type="EMBL" id="MZL69476.1"/>
    </source>
</evidence>
<dbReference type="PANTHER" id="PTHR30349:SF81">
    <property type="entry name" value="TYROSINE RECOMBINASE XERC"/>
    <property type="match status" value="1"/>
</dbReference>
<feature type="domain" description="Tyr recombinase" evidence="8">
    <location>
        <begin position="104"/>
        <end position="290"/>
    </location>
</feature>
<feature type="region of interest" description="Disordered" evidence="7">
    <location>
        <begin position="285"/>
        <end position="304"/>
    </location>
</feature>
<keyword evidence="13" id="KW-1185">Reference proteome</keyword>
<comment type="caution">
    <text evidence="11">The sequence shown here is derived from an EMBL/GenBank/DDBJ whole genome shotgun (WGS) entry which is preliminary data.</text>
</comment>
<dbReference type="InterPro" id="IPR013762">
    <property type="entry name" value="Integrase-like_cat_sf"/>
</dbReference>
<dbReference type="AlphaFoldDB" id="A0AAQ1MBQ2"/>
<dbReference type="SUPFAM" id="SSF56349">
    <property type="entry name" value="DNA breaking-rejoining enzymes"/>
    <property type="match status" value="1"/>
</dbReference>
<protein>
    <submittedName>
        <fullName evidence="11">Integrase/recombinase XerD</fullName>
    </submittedName>
    <submittedName>
        <fullName evidence="10">Tyrosine-type recombinase/integrase</fullName>
    </submittedName>
</protein>
<evidence type="ECO:0000313" key="13">
    <source>
        <dbReference type="Proteomes" id="UP000474718"/>
    </source>
</evidence>
<dbReference type="Gene3D" id="1.10.150.130">
    <property type="match status" value="1"/>
</dbReference>
<evidence type="ECO:0000256" key="5">
    <source>
        <dbReference type="ARBA" id="ARBA00023172"/>
    </source>
</evidence>
<dbReference type="InterPro" id="IPR002104">
    <property type="entry name" value="Integrase_catalytic"/>
</dbReference>
<dbReference type="GO" id="GO:0003677">
    <property type="term" value="F:DNA binding"/>
    <property type="evidence" value="ECO:0007669"/>
    <property type="project" value="UniProtKB-UniRule"/>
</dbReference>
<evidence type="ECO:0000313" key="11">
    <source>
        <dbReference type="EMBL" id="SHF75628.1"/>
    </source>
</evidence>
<dbReference type="EMBL" id="WWVX01000004">
    <property type="protein sequence ID" value="MZL69476.1"/>
    <property type="molecule type" value="Genomic_DNA"/>
</dbReference>
<evidence type="ECO:0000256" key="2">
    <source>
        <dbReference type="ARBA" id="ARBA00008857"/>
    </source>
</evidence>
<organism evidence="11 12">
    <name type="scientific">Bittarella massiliensis</name>
    <name type="common">ex Durand et al. 2017</name>
    <dbReference type="NCBI Taxonomy" id="1720313"/>
    <lineage>
        <taxon>Bacteria</taxon>
        <taxon>Bacillati</taxon>
        <taxon>Bacillota</taxon>
        <taxon>Clostridia</taxon>
        <taxon>Eubacteriales</taxon>
        <taxon>Oscillospiraceae</taxon>
        <taxon>Bittarella (ex Durand et al. 2017)</taxon>
    </lineage>
</organism>
<dbReference type="EMBL" id="FQVY01000001">
    <property type="protein sequence ID" value="SHF75628.1"/>
    <property type="molecule type" value="Genomic_DNA"/>
</dbReference>
<keyword evidence="5" id="KW-0233">DNA recombination</keyword>
<dbReference type="InterPro" id="IPR050090">
    <property type="entry name" value="Tyrosine_recombinase_XerCD"/>
</dbReference>
<dbReference type="Proteomes" id="UP000474718">
    <property type="component" value="Unassembled WGS sequence"/>
</dbReference>
<keyword evidence="3" id="KW-0229">DNA integration</keyword>
<sequence>MYSIAEQFAAHLCGKVSTGTSRAYLSDVNGFLQAISFAGNTDAITDGAVEAYLGALREQGLKPATLNRKVSSINAFVKYLKQAELVEYSQVQTQSLVVQNYLRPFPEFLSPADVDRLLQVPDLSTPTGLRDRAMMELIYASGIQVKELLALHPWQINFKKSRLVVEGKDGAQRSVPLYPQCLQLLQRYCQEVLSALPSDGEGASQDLLFRNLEGGPLSRQGFCKQVRKYAARAGLGEGATAKALRQSFAAHLLQSGAPIQNVQALVGHLTPQSTAFYHNAVRHAARTSYKKHHPKAKSGGGKKP</sequence>
<keyword evidence="4 6" id="KW-0238">DNA-binding</keyword>
<evidence type="ECO:0000256" key="3">
    <source>
        <dbReference type="ARBA" id="ARBA00022908"/>
    </source>
</evidence>
<accession>A0AAQ1MBQ2</accession>
<reference evidence="12" key="1">
    <citation type="submission" date="2016-11" db="EMBL/GenBank/DDBJ databases">
        <authorList>
            <person name="Jaros S."/>
            <person name="Januszkiewicz K."/>
            <person name="Wedrychowicz H."/>
        </authorList>
    </citation>
    <scope>NUCLEOTIDE SEQUENCE [LARGE SCALE GENOMIC DNA]</scope>
    <source>
        <strain evidence="12">DSM 4029</strain>
    </source>
</reference>
<evidence type="ECO:0000256" key="7">
    <source>
        <dbReference type="SAM" id="MobiDB-lite"/>
    </source>
</evidence>
<dbReference type="InterPro" id="IPR044068">
    <property type="entry name" value="CB"/>
</dbReference>
<dbReference type="InterPro" id="IPR011010">
    <property type="entry name" value="DNA_brk_join_enz"/>
</dbReference>
<evidence type="ECO:0000313" key="12">
    <source>
        <dbReference type="Proteomes" id="UP000184089"/>
    </source>
</evidence>
<dbReference type="PROSITE" id="PS51898">
    <property type="entry name" value="TYR_RECOMBINASE"/>
    <property type="match status" value="1"/>
</dbReference>
<evidence type="ECO:0000256" key="4">
    <source>
        <dbReference type="ARBA" id="ARBA00023125"/>
    </source>
</evidence>
<dbReference type="Pfam" id="PF00589">
    <property type="entry name" value="Phage_integrase"/>
    <property type="match status" value="1"/>
</dbReference>
<dbReference type="Pfam" id="PF02899">
    <property type="entry name" value="Phage_int_SAM_1"/>
    <property type="match status" value="1"/>
</dbReference>
<name>A0AAQ1MBQ2_9FIRM</name>
<evidence type="ECO:0000259" key="8">
    <source>
        <dbReference type="PROSITE" id="PS51898"/>
    </source>
</evidence>
<evidence type="ECO:0000256" key="1">
    <source>
        <dbReference type="ARBA" id="ARBA00003283"/>
    </source>
</evidence>
<dbReference type="PANTHER" id="PTHR30349">
    <property type="entry name" value="PHAGE INTEGRASE-RELATED"/>
    <property type="match status" value="1"/>
</dbReference>
<dbReference type="GO" id="GO:0006310">
    <property type="term" value="P:DNA recombination"/>
    <property type="evidence" value="ECO:0007669"/>
    <property type="project" value="UniProtKB-KW"/>
</dbReference>
<comment type="similarity">
    <text evidence="2">Belongs to the 'phage' integrase family.</text>
</comment>
<feature type="domain" description="Core-binding (CB)" evidence="9">
    <location>
        <begin position="1"/>
        <end position="81"/>
    </location>
</feature>
<evidence type="ECO:0000259" key="9">
    <source>
        <dbReference type="PROSITE" id="PS51900"/>
    </source>
</evidence>
<dbReference type="InterPro" id="IPR010998">
    <property type="entry name" value="Integrase_recombinase_N"/>
</dbReference>
<reference evidence="11" key="2">
    <citation type="submission" date="2016-11" db="EMBL/GenBank/DDBJ databases">
        <authorList>
            <person name="Varghese N."/>
            <person name="Submissions S."/>
        </authorList>
    </citation>
    <scope>NUCLEOTIDE SEQUENCE</scope>
    <source>
        <strain evidence="11">DSM 4029</strain>
    </source>
</reference>
<gene>
    <name evidence="10" type="ORF">GT747_06855</name>
    <name evidence="11" type="ORF">SAMN05444424_0576</name>
</gene>
<dbReference type="RefSeq" id="WP_021659150.1">
    <property type="nucleotide sequence ID" value="NZ_FQVY01000001.1"/>
</dbReference>
<reference evidence="10 13" key="3">
    <citation type="journal article" date="2019" name="Nat. Med.">
        <title>A library of human gut bacterial isolates paired with longitudinal multiomics data enables mechanistic microbiome research.</title>
        <authorList>
            <person name="Poyet M."/>
            <person name="Groussin M."/>
            <person name="Gibbons S.M."/>
            <person name="Avila-Pacheco J."/>
            <person name="Jiang X."/>
            <person name="Kearney S.M."/>
            <person name="Perrotta A.R."/>
            <person name="Berdy B."/>
            <person name="Zhao S."/>
            <person name="Lieberman T.D."/>
            <person name="Swanson P.K."/>
            <person name="Smith M."/>
            <person name="Roesemann S."/>
            <person name="Alexander J.E."/>
            <person name="Rich S.A."/>
            <person name="Livny J."/>
            <person name="Vlamakis H."/>
            <person name="Clish C."/>
            <person name="Bullock K."/>
            <person name="Deik A."/>
            <person name="Scott J."/>
            <person name="Pierce K.A."/>
            <person name="Xavier R.J."/>
            <person name="Alm E.J."/>
        </authorList>
    </citation>
    <scope>NUCLEOTIDE SEQUENCE [LARGE SCALE GENOMIC DNA]</scope>
    <source>
        <strain evidence="10 13">BIOML-A2</strain>
    </source>
</reference>
<dbReference type="InterPro" id="IPR004107">
    <property type="entry name" value="Integrase_SAM-like_N"/>
</dbReference>
<dbReference type="Proteomes" id="UP000184089">
    <property type="component" value="Unassembled WGS sequence"/>
</dbReference>
<comment type="function">
    <text evidence="1">Site-specific tyrosine recombinase, which acts by catalyzing the cutting and rejoining of the recombining DNA molecules.</text>
</comment>
<evidence type="ECO:0000256" key="6">
    <source>
        <dbReference type="PROSITE-ProRule" id="PRU01248"/>
    </source>
</evidence>
<dbReference type="GO" id="GO:0015074">
    <property type="term" value="P:DNA integration"/>
    <property type="evidence" value="ECO:0007669"/>
    <property type="project" value="UniProtKB-KW"/>
</dbReference>
<dbReference type="Gene3D" id="1.10.443.10">
    <property type="entry name" value="Intergrase catalytic core"/>
    <property type="match status" value="1"/>
</dbReference>
<proteinExistence type="inferred from homology"/>
<dbReference type="PROSITE" id="PS51900">
    <property type="entry name" value="CB"/>
    <property type="match status" value="1"/>
</dbReference>